<protein>
    <submittedName>
        <fullName evidence="1">Uncharacterized protein</fullName>
    </submittedName>
</protein>
<gene>
    <name evidence="1" type="ORF">EPI10_023703</name>
</gene>
<keyword evidence="2" id="KW-1185">Reference proteome</keyword>
<dbReference type="EMBL" id="SMMG02000005">
    <property type="protein sequence ID" value="KAA3473312.1"/>
    <property type="molecule type" value="Genomic_DNA"/>
</dbReference>
<evidence type="ECO:0000313" key="1">
    <source>
        <dbReference type="EMBL" id="KAA3473312.1"/>
    </source>
</evidence>
<sequence length="76" mass="8943">MEQWLARKVDWLEKCVLKFLSVIFMKQSVQWSKPLQFVPFSLLLSLNNGHCDKLIELTEEVYIQQPLGYVQTNENG</sequence>
<dbReference type="AlphaFoldDB" id="A0A5B6VWK6"/>
<comment type="caution">
    <text evidence="1">The sequence shown here is derived from an EMBL/GenBank/DDBJ whole genome shotgun (WGS) entry which is preliminary data.</text>
</comment>
<proteinExistence type="predicted"/>
<name>A0A5B6VWK6_9ROSI</name>
<dbReference type="Proteomes" id="UP000325315">
    <property type="component" value="Unassembled WGS sequence"/>
</dbReference>
<accession>A0A5B6VWK6</accession>
<reference evidence="2" key="1">
    <citation type="journal article" date="2019" name="Plant Biotechnol. J.">
        <title>Genome sequencing of the Australian wild diploid species Gossypium australe highlights disease resistance and delayed gland morphogenesis.</title>
        <authorList>
            <person name="Cai Y."/>
            <person name="Cai X."/>
            <person name="Wang Q."/>
            <person name="Wang P."/>
            <person name="Zhang Y."/>
            <person name="Cai C."/>
            <person name="Xu Y."/>
            <person name="Wang K."/>
            <person name="Zhou Z."/>
            <person name="Wang C."/>
            <person name="Geng S."/>
            <person name="Li B."/>
            <person name="Dong Q."/>
            <person name="Hou Y."/>
            <person name="Wang H."/>
            <person name="Ai P."/>
            <person name="Liu Z."/>
            <person name="Yi F."/>
            <person name="Sun M."/>
            <person name="An G."/>
            <person name="Cheng J."/>
            <person name="Zhang Y."/>
            <person name="Shi Q."/>
            <person name="Xie Y."/>
            <person name="Shi X."/>
            <person name="Chang Y."/>
            <person name="Huang F."/>
            <person name="Chen Y."/>
            <person name="Hong S."/>
            <person name="Mi L."/>
            <person name="Sun Q."/>
            <person name="Zhang L."/>
            <person name="Zhou B."/>
            <person name="Peng R."/>
            <person name="Zhang X."/>
            <person name="Liu F."/>
        </authorList>
    </citation>
    <scope>NUCLEOTIDE SEQUENCE [LARGE SCALE GENOMIC DNA]</scope>
    <source>
        <strain evidence="2">cv. PA1801</strain>
    </source>
</reference>
<evidence type="ECO:0000313" key="2">
    <source>
        <dbReference type="Proteomes" id="UP000325315"/>
    </source>
</evidence>
<organism evidence="1 2">
    <name type="scientific">Gossypium australe</name>
    <dbReference type="NCBI Taxonomy" id="47621"/>
    <lineage>
        <taxon>Eukaryota</taxon>
        <taxon>Viridiplantae</taxon>
        <taxon>Streptophyta</taxon>
        <taxon>Embryophyta</taxon>
        <taxon>Tracheophyta</taxon>
        <taxon>Spermatophyta</taxon>
        <taxon>Magnoliopsida</taxon>
        <taxon>eudicotyledons</taxon>
        <taxon>Gunneridae</taxon>
        <taxon>Pentapetalae</taxon>
        <taxon>rosids</taxon>
        <taxon>malvids</taxon>
        <taxon>Malvales</taxon>
        <taxon>Malvaceae</taxon>
        <taxon>Malvoideae</taxon>
        <taxon>Gossypium</taxon>
    </lineage>
</organism>